<dbReference type="Proteomes" id="UP000036403">
    <property type="component" value="Unassembled WGS sequence"/>
</dbReference>
<comment type="caution">
    <text evidence="1">The sequence shown here is derived from an EMBL/GenBank/DDBJ whole genome shotgun (WGS) entry which is preliminary data.</text>
</comment>
<evidence type="ECO:0000313" key="1">
    <source>
        <dbReference type="EMBL" id="KMQ82828.1"/>
    </source>
</evidence>
<reference evidence="1 2" key="1">
    <citation type="submission" date="2015-04" db="EMBL/GenBank/DDBJ databases">
        <title>Lasius niger genome sequencing.</title>
        <authorList>
            <person name="Konorov E.A."/>
            <person name="Nikitin M.A."/>
            <person name="Kirill M.V."/>
            <person name="Chang P."/>
        </authorList>
    </citation>
    <scope>NUCLEOTIDE SEQUENCE [LARGE SCALE GENOMIC DNA]</scope>
    <source>
        <tissue evidence="1">Whole</tissue>
    </source>
</reference>
<protein>
    <submittedName>
        <fullName evidence="1">Solute carrier family 40 member 1</fullName>
    </submittedName>
</protein>
<dbReference type="AlphaFoldDB" id="A0A0J7JX99"/>
<gene>
    <name evidence="1" type="ORF">RF55_21737</name>
</gene>
<dbReference type="PaxDb" id="67767-A0A0J7JX99"/>
<keyword evidence="2" id="KW-1185">Reference proteome</keyword>
<accession>A0A0J7JX99</accession>
<name>A0A0J7JX99_LASNI</name>
<organism evidence="1 2">
    <name type="scientific">Lasius niger</name>
    <name type="common">Black garden ant</name>
    <dbReference type="NCBI Taxonomy" id="67767"/>
    <lineage>
        <taxon>Eukaryota</taxon>
        <taxon>Metazoa</taxon>
        <taxon>Ecdysozoa</taxon>
        <taxon>Arthropoda</taxon>
        <taxon>Hexapoda</taxon>
        <taxon>Insecta</taxon>
        <taxon>Pterygota</taxon>
        <taxon>Neoptera</taxon>
        <taxon>Endopterygota</taxon>
        <taxon>Hymenoptera</taxon>
        <taxon>Apocrita</taxon>
        <taxon>Aculeata</taxon>
        <taxon>Formicoidea</taxon>
        <taxon>Formicidae</taxon>
        <taxon>Formicinae</taxon>
        <taxon>Lasius</taxon>
        <taxon>Lasius</taxon>
    </lineage>
</organism>
<proteinExistence type="predicted"/>
<dbReference type="EMBL" id="LBMM01022809">
    <property type="protein sequence ID" value="KMQ82828.1"/>
    <property type="molecule type" value="Genomic_DNA"/>
</dbReference>
<evidence type="ECO:0000313" key="2">
    <source>
        <dbReference type="Proteomes" id="UP000036403"/>
    </source>
</evidence>
<sequence length="145" mass="16525">MTNQPPGFQVVLQRIKGYGGGEQRFKMGAANKACEHAILQQQQRVALRGQAQQRGQVTLVWRMAQGIQHQKFLKRHYGVVAGQFTAQFVRRQHLGIQHPIGHLTQPAFLQRSLAQITPLHVIQRQYAESGDIIARQNLFRLLARQ</sequence>